<sequence length="230" mass="24722">MTQNTVTVNGVDVASTLSQPTHIDIHIHQESALAQLLKAGDSLKQFLSRPRDMGPSQARISNVRLALGAIAAGAGAIVHEKSPGRLSGWVSGLLALAGIATAVAVTVLCVSSLIWQSDGSHSAEIASVCDSPANITARNRQAWRSYHYDDWREESCRSYMKMMMKMFLEFCSLLAVVCILKVLVALASLGLCLRSVCGQSSWPLNEEGSEKKLLGEFPPSKEKTPAVVTL</sequence>
<reference evidence="8" key="2">
    <citation type="submission" date="2025-09" db="UniProtKB">
        <authorList>
            <consortium name="Ensembl"/>
        </authorList>
    </citation>
    <scope>IDENTIFICATION</scope>
</reference>
<evidence type="ECO:0000256" key="3">
    <source>
        <dbReference type="ARBA" id="ARBA00022553"/>
    </source>
</evidence>
<comment type="similarity">
    <text evidence="2">Belongs to the TMEM176 family.</text>
</comment>
<feature type="transmembrane region" description="Helical" evidence="7">
    <location>
        <begin position="90"/>
        <end position="115"/>
    </location>
</feature>
<keyword evidence="3" id="KW-0597">Phosphoprotein</keyword>
<accession>A0A8D2CQ74</accession>
<dbReference type="GeneTree" id="ENSGT00530000064074"/>
<dbReference type="AlphaFoldDB" id="A0A8D2CQ74"/>
<evidence type="ECO:0008006" key="10">
    <source>
        <dbReference type="Google" id="ProtNLM"/>
    </source>
</evidence>
<evidence type="ECO:0000313" key="8">
    <source>
        <dbReference type="Ensembl" id="ENSSVLP00005011986.1"/>
    </source>
</evidence>
<evidence type="ECO:0000256" key="1">
    <source>
        <dbReference type="ARBA" id="ARBA00004141"/>
    </source>
</evidence>
<dbReference type="GO" id="GO:2001199">
    <property type="term" value="P:negative regulation of dendritic cell differentiation"/>
    <property type="evidence" value="ECO:0007669"/>
    <property type="project" value="TreeGrafter"/>
</dbReference>
<dbReference type="InterPro" id="IPR009281">
    <property type="entry name" value="TMEM176A/TMEM176B"/>
</dbReference>
<keyword evidence="5 7" id="KW-1133">Transmembrane helix</keyword>
<feature type="transmembrane region" description="Helical" evidence="7">
    <location>
        <begin position="61"/>
        <end position="78"/>
    </location>
</feature>
<dbReference type="InterPro" id="IPR007237">
    <property type="entry name" value="CD20-like"/>
</dbReference>
<evidence type="ECO:0000313" key="9">
    <source>
        <dbReference type="Proteomes" id="UP000694564"/>
    </source>
</evidence>
<organism evidence="8 9">
    <name type="scientific">Sciurus vulgaris</name>
    <name type="common">Eurasian red squirrel</name>
    <dbReference type="NCBI Taxonomy" id="55149"/>
    <lineage>
        <taxon>Eukaryota</taxon>
        <taxon>Metazoa</taxon>
        <taxon>Chordata</taxon>
        <taxon>Craniata</taxon>
        <taxon>Vertebrata</taxon>
        <taxon>Euteleostomi</taxon>
        <taxon>Mammalia</taxon>
        <taxon>Eutheria</taxon>
        <taxon>Euarchontoglires</taxon>
        <taxon>Glires</taxon>
        <taxon>Rodentia</taxon>
        <taxon>Sciuromorpha</taxon>
        <taxon>Sciuridae</taxon>
        <taxon>Sciurinae</taxon>
        <taxon>Sciurini</taxon>
        <taxon>Sciurus</taxon>
    </lineage>
</organism>
<dbReference type="Ensembl" id="ENSSVLT00005013271.1">
    <property type="protein sequence ID" value="ENSSVLP00005011986.1"/>
    <property type="gene ID" value="ENSSVLG00005009491.1"/>
</dbReference>
<dbReference type="Proteomes" id="UP000694564">
    <property type="component" value="Chromosome 8"/>
</dbReference>
<keyword evidence="9" id="KW-1185">Reference proteome</keyword>
<reference evidence="8" key="1">
    <citation type="submission" date="2025-08" db="UniProtKB">
        <authorList>
            <consortium name="Ensembl"/>
        </authorList>
    </citation>
    <scope>IDENTIFICATION</scope>
</reference>
<feature type="transmembrane region" description="Helical" evidence="7">
    <location>
        <begin position="167"/>
        <end position="191"/>
    </location>
</feature>
<proteinExistence type="inferred from homology"/>
<dbReference type="PANTHER" id="PTHR15756:SF7">
    <property type="entry name" value="TRANSMEMBRANE PROTEIN 176B"/>
    <property type="match status" value="1"/>
</dbReference>
<evidence type="ECO:0000256" key="6">
    <source>
        <dbReference type="ARBA" id="ARBA00023136"/>
    </source>
</evidence>
<keyword evidence="4 7" id="KW-0812">Transmembrane</keyword>
<evidence type="ECO:0000256" key="5">
    <source>
        <dbReference type="ARBA" id="ARBA00022989"/>
    </source>
</evidence>
<dbReference type="Pfam" id="PF04103">
    <property type="entry name" value="CD20"/>
    <property type="match status" value="1"/>
</dbReference>
<dbReference type="PANTHER" id="PTHR15756">
    <property type="entry name" value="LR8/HCA112"/>
    <property type="match status" value="1"/>
</dbReference>
<evidence type="ECO:0000256" key="4">
    <source>
        <dbReference type="ARBA" id="ARBA00022692"/>
    </source>
</evidence>
<dbReference type="GO" id="GO:0016020">
    <property type="term" value="C:membrane"/>
    <property type="evidence" value="ECO:0007669"/>
    <property type="project" value="UniProtKB-SubCell"/>
</dbReference>
<keyword evidence="6 7" id="KW-0472">Membrane</keyword>
<comment type="subcellular location">
    <subcellularLocation>
        <location evidence="1">Membrane</location>
        <topology evidence="1">Multi-pass membrane protein</topology>
    </subcellularLocation>
</comment>
<protein>
    <recommendedName>
        <fullName evidence="10">Transmembrane protein 176B</fullName>
    </recommendedName>
</protein>
<evidence type="ECO:0000256" key="7">
    <source>
        <dbReference type="SAM" id="Phobius"/>
    </source>
</evidence>
<name>A0A8D2CQ74_SCIVU</name>
<evidence type="ECO:0000256" key="2">
    <source>
        <dbReference type="ARBA" id="ARBA00006022"/>
    </source>
</evidence>